<dbReference type="FunFam" id="1.10.630.10:FF:000041">
    <property type="entry name" value="Cytochrome P450 26A1 isoform 1"/>
    <property type="match status" value="1"/>
</dbReference>
<feature type="binding site" description="axial binding residue" evidence="16">
    <location>
        <position position="478"/>
    </location>
    <ligand>
        <name>heme</name>
        <dbReference type="ChEBI" id="CHEBI:30413"/>
    </ligand>
    <ligandPart>
        <name>Fe</name>
        <dbReference type="ChEBI" id="CHEBI:18248"/>
    </ligandPart>
</feature>
<dbReference type="Proteomes" id="UP001279410">
    <property type="component" value="Unassembled WGS sequence"/>
</dbReference>
<keyword evidence="8" id="KW-0492">Microsome</keyword>
<evidence type="ECO:0000256" key="12">
    <source>
        <dbReference type="ARBA" id="ARBA00023098"/>
    </source>
</evidence>
<evidence type="ECO:0000313" key="19">
    <source>
        <dbReference type="EMBL" id="GLD64250.1"/>
    </source>
</evidence>
<keyword evidence="20" id="KW-1185">Reference proteome</keyword>
<dbReference type="InterPro" id="IPR036396">
    <property type="entry name" value="Cyt_P450_sf"/>
</dbReference>
<dbReference type="GO" id="GO:0008401">
    <property type="term" value="F:retinoic acid 4-hydroxylase activity"/>
    <property type="evidence" value="ECO:0007669"/>
    <property type="project" value="UniProtKB-ARBA"/>
</dbReference>
<dbReference type="SUPFAM" id="SSF48264">
    <property type="entry name" value="Cytochrome P450"/>
    <property type="match status" value="1"/>
</dbReference>
<dbReference type="GO" id="GO:0005506">
    <property type="term" value="F:iron ion binding"/>
    <property type="evidence" value="ECO:0007669"/>
    <property type="project" value="InterPro"/>
</dbReference>
<dbReference type="PANTHER" id="PTHR24286">
    <property type="entry name" value="CYTOCHROME P450 26"/>
    <property type="match status" value="1"/>
</dbReference>
<protein>
    <recommendedName>
        <fullName evidence="14">Cytochrome P450 26A1</fullName>
    </recommendedName>
</protein>
<comment type="caution">
    <text evidence="19">The sequence shown here is derived from an EMBL/GenBank/DDBJ whole genome shotgun (WGS) entry which is preliminary data.</text>
</comment>
<dbReference type="PRINTS" id="PR00465">
    <property type="entry name" value="EP450IV"/>
</dbReference>
<evidence type="ECO:0000256" key="7">
    <source>
        <dbReference type="ARBA" id="ARBA00022824"/>
    </source>
</evidence>
<keyword evidence="10 16" id="KW-0408">Iron</keyword>
<comment type="catalytic activity">
    <reaction evidence="15">
        <text>all-trans-retinoate + reduced [NADPH--hemoprotein reductase] + O2 = all-trans-(4S)-hydroxyretinoate + oxidized [NADPH--hemoprotein reductase] + H2O + H(+)</text>
        <dbReference type="Rhea" id="RHEA:51492"/>
        <dbReference type="Rhea" id="RHEA-COMP:11964"/>
        <dbReference type="Rhea" id="RHEA-COMP:11965"/>
        <dbReference type="ChEBI" id="CHEBI:15377"/>
        <dbReference type="ChEBI" id="CHEBI:15378"/>
        <dbReference type="ChEBI" id="CHEBI:15379"/>
        <dbReference type="ChEBI" id="CHEBI:35291"/>
        <dbReference type="ChEBI" id="CHEBI:57618"/>
        <dbReference type="ChEBI" id="CHEBI:58210"/>
        <dbReference type="ChEBI" id="CHEBI:134185"/>
    </reaction>
    <physiologicalReaction direction="left-to-right" evidence="15">
        <dbReference type="Rhea" id="RHEA:51493"/>
    </physiologicalReaction>
</comment>
<gene>
    <name evidence="19" type="ORF">AKAME5_001580400</name>
</gene>
<dbReference type="AlphaFoldDB" id="A0AAD3N3A7"/>
<evidence type="ECO:0000256" key="1">
    <source>
        <dbReference type="ARBA" id="ARBA00001971"/>
    </source>
</evidence>
<accession>A0AAD3N3A7</accession>
<keyword evidence="5 16" id="KW-0349">Heme</keyword>
<evidence type="ECO:0000313" key="20">
    <source>
        <dbReference type="Proteomes" id="UP001279410"/>
    </source>
</evidence>
<comment type="subcellular location">
    <subcellularLocation>
        <location evidence="3">Endoplasmic reticulum membrane</location>
        <topology evidence="3">Peripheral membrane protein</topology>
    </subcellularLocation>
    <subcellularLocation>
        <location evidence="2">Microsome membrane</location>
        <topology evidence="2">Peripheral membrane protein</topology>
    </subcellularLocation>
</comment>
<dbReference type="InterPro" id="IPR001128">
    <property type="entry name" value="Cyt_P450"/>
</dbReference>
<feature type="transmembrane region" description="Helical" evidence="18">
    <location>
        <begin position="49"/>
        <end position="68"/>
    </location>
</feature>
<comment type="cofactor">
    <cofactor evidence="1 16">
        <name>heme</name>
        <dbReference type="ChEBI" id="CHEBI:30413"/>
    </cofactor>
</comment>
<dbReference type="InterPro" id="IPR002403">
    <property type="entry name" value="Cyt_P450_E_grp-IV"/>
</dbReference>
<evidence type="ECO:0000256" key="15">
    <source>
        <dbReference type="ARBA" id="ARBA00049389"/>
    </source>
</evidence>
<dbReference type="EMBL" id="BRZM01000068">
    <property type="protein sequence ID" value="GLD64250.1"/>
    <property type="molecule type" value="Genomic_DNA"/>
</dbReference>
<organism evidence="19 20">
    <name type="scientific">Lates japonicus</name>
    <name type="common">Japanese lates</name>
    <dbReference type="NCBI Taxonomy" id="270547"/>
    <lineage>
        <taxon>Eukaryota</taxon>
        <taxon>Metazoa</taxon>
        <taxon>Chordata</taxon>
        <taxon>Craniata</taxon>
        <taxon>Vertebrata</taxon>
        <taxon>Euteleostomi</taxon>
        <taxon>Actinopterygii</taxon>
        <taxon>Neopterygii</taxon>
        <taxon>Teleostei</taxon>
        <taxon>Neoteleostei</taxon>
        <taxon>Acanthomorphata</taxon>
        <taxon>Carangaria</taxon>
        <taxon>Carangaria incertae sedis</taxon>
        <taxon>Centropomidae</taxon>
        <taxon>Lates</taxon>
    </lineage>
</organism>
<dbReference type="Pfam" id="PF00067">
    <property type="entry name" value="p450"/>
    <property type="match status" value="1"/>
</dbReference>
<keyword evidence="11 17" id="KW-0503">Monooxygenase</keyword>
<evidence type="ECO:0000256" key="16">
    <source>
        <dbReference type="PIRSR" id="PIRSR602403-1"/>
    </source>
</evidence>
<evidence type="ECO:0000256" key="5">
    <source>
        <dbReference type="ARBA" id="ARBA00022617"/>
    </source>
</evidence>
<evidence type="ECO:0000256" key="4">
    <source>
        <dbReference type="ARBA" id="ARBA00010617"/>
    </source>
</evidence>
<comment type="similarity">
    <text evidence="4 17">Belongs to the cytochrome P450 family.</text>
</comment>
<sequence>MVTACPRPWQAIKALDEQPGSSVADGASPEFIQPNAACHCRRCDMALSTLLATLLCTIVLPVLLFLVAVKLWEVYIIRSRDPSCRNPLPPGSMGLPFIGETLQLILQRRKFLRMKRQKYGYIYRTHLFGNPTVRVSGADNVRQILLGEHRLVSVQWPASVRTILGSDTLSNVHGALHKTKKKAIMRAFSREALELYIPVIQEEVRASVKGWLARDSCVLVYPEMKRLMFRIAMRILLGFEPEQIKTDEQQLVEAFEEMIKNLFSLPIDVPFSGLYRGLKARNFIHSKIEENIKKKVLESDGGSNHRDALQQLIDSSKKNGEPFSMQAIKESATELLFGGHETTASTATSLVMFLGLNPEVVDRLRQELVDKEEHGMDIRNLDIESLEQLKYTGCVIKETLRINPPVPGGFRVALKTFELNGYQIPKGWNVIYSICDTHDVAEIFPNKEDFQPERFMTEISADSSRFQYIPFGGGSRMCVGKEFAKVLLKIFLVEVVTKCHWTLLNGLPTMKTGPTVYPVDNLPTKFTSYLQN</sequence>
<evidence type="ECO:0000256" key="17">
    <source>
        <dbReference type="RuleBase" id="RU000461"/>
    </source>
</evidence>
<proteinExistence type="inferred from homology"/>
<dbReference type="GO" id="GO:0005789">
    <property type="term" value="C:endoplasmic reticulum membrane"/>
    <property type="evidence" value="ECO:0007669"/>
    <property type="project" value="UniProtKB-SubCell"/>
</dbReference>
<dbReference type="PANTHER" id="PTHR24286:SF101">
    <property type="entry name" value="CYTOCHROME P450 26A1"/>
    <property type="match status" value="1"/>
</dbReference>
<dbReference type="GO" id="GO:0016125">
    <property type="term" value="P:sterol metabolic process"/>
    <property type="evidence" value="ECO:0007669"/>
    <property type="project" value="TreeGrafter"/>
</dbReference>
<keyword evidence="18" id="KW-1133">Transmembrane helix</keyword>
<keyword evidence="9 17" id="KW-0560">Oxidoreductase</keyword>
<dbReference type="InterPro" id="IPR017972">
    <property type="entry name" value="Cyt_P450_CS"/>
</dbReference>
<evidence type="ECO:0000256" key="18">
    <source>
        <dbReference type="SAM" id="Phobius"/>
    </source>
</evidence>
<dbReference type="GO" id="GO:0034653">
    <property type="term" value="P:retinoic acid catabolic process"/>
    <property type="evidence" value="ECO:0007669"/>
    <property type="project" value="UniProtKB-ARBA"/>
</dbReference>
<dbReference type="Gene3D" id="1.10.630.10">
    <property type="entry name" value="Cytochrome P450"/>
    <property type="match status" value="1"/>
</dbReference>
<name>A0AAD3N3A7_LATJO</name>
<keyword evidence="7" id="KW-0256">Endoplasmic reticulum</keyword>
<keyword evidence="18" id="KW-0812">Transmembrane</keyword>
<evidence type="ECO:0000256" key="6">
    <source>
        <dbReference type="ARBA" id="ARBA00022723"/>
    </source>
</evidence>
<evidence type="ECO:0000256" key="10">
    <source>
        <dbReference type="ARBA" id="ARBA00023004"/>
    </source>
</evidence>
<keyword evidence="6 16" id="KW-0479">Metal-binding</keyword>
<evidence type="ECO:0000256" key="3">
    <source>
        <dbReference type="ARBA" id="ARBA00004406"/>
    </source>
</evidence>
<evidence type="ECO:0000256" key="14">
    <source>
        <dbReference type="ARBA" id="ARBA00040248"/>
    </source>
</evidence>
<evidence type="ECO:0000256" key="2">
    <source>
        <dbReference type="ARBA" id="ARBA00004174"/>
    </source>
</evidence>
<dbReference type="PRINTS" id="PR00385">
    <property type="entry name" value="P450"/>
</dbReference>
<evidence type="ECO:0000256" key="9">
    <source>
        <dbReference type="ARBA" id="ARBA00023002"/>
    </source>
</evidence>
<evidence type="ECO:0000256" key="13">
    <source>
        <dbReference type="ARBA" id="ARBA00023136"/>
    </source>
</evidence>
<dbReference type="GO" id="GO:0020037">
    <property type="term" value="F:heme binding"/>
    <property type="evidence" value="ECO:0007669"/>
    <property type="project" value="InterPro"/>
</dbReference>
<evidence type="ECO:0000256" key="11">
    <source>
        <dbReference type="ARBA" id="ARBA00023033"/>
    </source>
</evidence>
<reference evidence="19" key="1">
    <citation type="submission" date="2022-08" db="EMBL/GenBank/DDBJ databases">
        <title>Genome sequencing of akame (Lates japonicus).</title>
        <authorList>
            <person name="Hashiguchi Y."/>
            <person name="Takahashi H."/>
        </authorList>
    </citation>
    <scope>NUCLEOTIDE SEQUENCE</scope>
    <source>
        <strain evidence="19">Kochi</strain>
    </source>
</reference>
<dbReference type="PROSITE" id="PS00086">
    <property type="entry name" value="CYTOCHROME_P450"/>
    <property type="match status" value="1"/>
</dbReference>
<keyword evidence="12" id="KW-0443">Lipid metabolism</keyword>
<keyword evidence="13 18" id="KW-0472">Membrane</keyword>
<evidence type="ECO:0000256" key="8">
    <source>
        <dbReference type="ARBA" id="ARBA00022848"/>
    </source>
</evidence>